<keyword evidence="2" id="KW-1185">Reference proteome</keyword>
<reference evidence="1 2" key="2">
    <citation type="journal article" date="2022" name="Mol. Ecol. Resour.">
        <title>The genomes of chicory, endive, great burdock and yacon provide insights into Asteraceae paleo-polyploidization history and plant inulin production.</title>
        <authorList>
            <person name="Fan W."/>
            <person name="Wang S."/>
            <person name="Wang H."/>
            <person name="Wang A."/>
            <person name="Jiang F."/>
            <person name="Liu H."/>
            <person name="Zhao H."/>
            <person name="Xu D."/>
            <person name="Zhang Y."/>
        </authorList>
    </citation>
    <scope>NUCLEOTIDE SEQUENCE [LARGE SCALE GENOMIC DNA]</scope>
    <source>
        <strain evidence="2">cv. Yunnan</strain>
        <tissue evidence="1">Leaves</tissue>
    </source>
</reference>
<dbReference type="EMBL" id="CM042018">
    <property type="protein sequence ID" value="KAI3828797.1"/>
    <property type="molecule type" value="Genomic_DNA"/>
</dbReference>
<gene>
    <name evidence="1" type="ORF">L1987_02907</name>
</gene>
<dbReference type="Proteomes" id="UP001056120">
    <property type="component" value="Linkage Group LG01"/>
</dbReference>
<proteinExistence type="predicted"/>
<name>A0ACB9K934_9ASTR</name>
<comment type="caution">
    <text evidence="1">The sequence shown here is derived from an EMBL/GenBank/DDBJ whole genome shotgun (WGS) entry which is preliminary data.</text>
</comment>
<evidence type="ECO:0000313" key="2">
    <source>
        <dbReference type="Proteomes" id="UP001056120"/>
    </source>
</evidence>
<accession>A0ACB9K934</accession>
<protein>
    <submittedName>
        <fullName evidence="1">Uncharacterized protein</fullName>
    </submittedName>
</protein>
<reference evidence="2" key="1">
    <citation type="journal article" date="2022" name="Mol. Ecol. Resour.">
        <title>The genomes of chicory, endive, great burdock and yacon provide insights into Asteraceae palaeo-polyploidization history and plant inulin production.</title>
        <authorList>
            <person name="Fan W."/>
            <person name="Wang S."/>
            <person name="Wang H."/>
            <person name="Wang A."/>
            <person name="Jiang F."/>
            <person name="Liu H."/>
            <person name="Zhao H."/>
            <person name="Xu D."/>
            <person name="Zhang Y."/>
        </authorList>
    </citation>
    <scope>NUCLEOTIDE SEQUENCE [LARGE SCALE GENOMIC DNA]</scope>
    <source>
        <strain evidence="2">cv. Yunnan</strain>
    </source>
</reference>
<organism evidence="1 2">
    <name type="scientific">Smallanthus sonchifolius</name>
    <dbReference type="NCBI Taxonomy" id="185202"/>
    <lineage>
        <taxon>Eukaryota</taxon>
        <taxon>Viridiplantae</taxon>
        <taxon>Streptophyta</taxon>
        <taxon>Embryophyta</taxon>
        <taxon>Tracheophyta</taxon>
        <taxon>Spermatophyta</taxon>
        <taxon>Magnoliopsida</taxon>
        <taxon>eudicotyledons</taxon>
        <taxon>Gunneridae</taxon>
        <taxon>Pentapetalae</taxon>
        <taxon>asterids</taxon>
        <taxon>campanulids</taxon>
        <taxon>Asterales</taxon>
        <taxon>Asteraceae</taxon>
        <taxon>Asteroideae</taxon>
        <taxon>Heliantheae alliance</taxon>
        <taxon>Millerieae</taxon>
        <taxon>Smallanthus</taxon>
    </lineage>
</organism>
<evidence type="ECO:0000313" key="1">
    <source>
        <dbReference type="EMBL" id="KAI3828797.1"/>
    </source>
</evidence>
<sequence>MESKVIMAPVKRTVHKTSVTMVTDSRLTDRMSPDVNSSDVCPRVVRISMTDVYATDSSGDEETEVLCRRRVRRFVNEVKIEARLEDDHTVNENGNRNRKVNKTAGERRKKAVTVEKRLKVSSGKKFRGVRQRPWGKWAAEIRDPARLVRLWLGTFDTAEEAAMVYDHAAILLRGPHALTNFINFSSPEKNPATSLTIKRHHRSPSFVSPRLQPTSPPLSPLTKASQTMELMKLQISPASRTSLLISGRWTTISPRPITSTFQNSILVFSKTTINLTCS</sequence>